<evidence type="ECO:0008006" key="7">
    <source>
        <dbReference type="Google" id="ProtNLM"/>
    </source>
</evidence>
<dbReference type="AlphaFoldDB" id="L1JP07"/>
<dbReference type="InterPro" id="IPR036397">
    <property type="entry name" value="RNaseH_sf"/>
</dbReference>
<dbReference type="InterPro" id="IPR041577">
    <property type="entry name" value="RT_RNaseH_2"/>
</dbReference>
<dbReference type="OrthoDB" id="407598at2759"/>
<dbReference type="eggNOG" id="KOG0017">
    <property type="taxonomic scope" value="Eukaryota"/>
</dbReference>
<accession>L1JP07</accession>
<dbReference type="Pfam" id="PF17919">
    <property type="entry name" value="RT_RNaseH_2"/>
    <property type="match status" value="1"/>
</dbReference>
<dbReference type="PANTHER" id="PTHR37984:SF5">
    <property type="entry name" value="PROTEIN NYNRIN-LIKE"/>
    <property type="match status" value="1"/>
</dbReference>
<reference evidence="5" key="3">
    <citation type="submission" date="2015-06" db="UniProtKB">
        <authorList>
            <consortium name="EnsemblProtists"/>
        </authorList>
    </citation>
    <scope>IDENTIFICATION</scope>
</reference>
<dbReference type="EMBL" id="JH992981">
    <property type="protein sequence ID" value="EKX49778.1"/>
    <property type="molecule type" value="Genomic_DNA"/>
</dbReference>
<dbReference type="InterPro" id="IPR043128">
    <property type="entry name" value="Rev_trsase/Diguanyl_cyclase"/>
</dbReference>
<dbReference type="KEGG" id="gtt:GUITHDRAFT_44314"/>
<dbReference type="InterPro" id="IPR000477">
    <property type="entry name" value="RT_dom"/>
</dbReference>
<reference evidence="6" key="2">
    <citation type="submission" date="2012-11" db="EMBL/GenBank/DDBJ databases">
        <authorList>
            <person name="Kuo A."/>
            <person name="Curtis B.A."/>
            <person name="Tanifuji G."/>
            <person name="Burki F."/>
            <person name="Gruber A."/>
            <person name="Irimia M."/>
            <person name="Maruyama S."/>
            <person name="Arias M.C."/>
            <person name="Ball S.G."/>
            <person name="Gile G.H."/>
            <person name="Hirakawa Y."/>
            <person name="Hopkins J.F."/>
            <person name="Rensing S.A."/>
            <person name="Schmutz J."/>
            <person name="Symeonidi A."/>
            <person name="Elias M."/>
            <person name="Eveleigh R.J."/>
            <person name="Herman E.K."/>
            <person name="Klute M.J."/>
            <person name="Nakayama T."/>
            <person name="Obornik M."/>
            <person name="Reyes-Prieto A."/>
            <person name="Armbrust E.V."/>
            <person name="Aves S.J."/>
            <person name="Beiko R.G."/>
            <person name="Coutinho P."/>
            <person name="Dacks J.B."/>
            <person name="Durnford D.G."/>
            <person name="Fast N.M."/>
            <person name="Green B.R."/>
            <person name="Grisdale C."/>
            <person name="Hempe F."/>
            <person name="Henrissat B."/>
            <person name="Hoppner M.P."/>
            <person name="Ishida K.-I."/>
            <person name="Kim E."/>
            <person name="Koreny L."/>
            <person name="Kroth P.G."/>
            <person name="Liu Y."/>
            <person name="Malik S.-B."/>
            <person name="Maier U.G."/>
            <person name="McRose D."/>
            <person name="Mock T."/>
            <person name="Neilson J.A."/>
            <person name="Onodera N.T."/>
            <person name="Poole A.M."/>
            <person name="Pritham E.J."/>
            <person name="Richards T.A."/>
            <person name="Rocap G."/>
            <person name="Roy S.W."/>
            <person name="Sarai C."/>
            <person name="Schaack S."/>
            <person name="Shirato S."/>
            <person name="Slamovits C.H."/>
            <person name="Spencer D.F."/>
            <person name="Suzuki S."/>
            <person name="Worden A.Z."/>
            <person name="Zauner S."/>
            <person name="Barry K."/>
            <person name="Bell C."/>
            <person name="Bharti A.K."/>
            <person name="Crow J.A."/>
            <person name="Grimwood J."/>
            <person name="Kramer R."/>
            <person name="Lindquist E."/>
            <person name="Lucas S."/>
            <person name="Salamov A."/>
            <person name="McFadden G.I."/>
            <person name="Lane C.E."/>
            <person name="Keeling P.J."/>
            <person name="Gray M.W."/>
            <person name="Grigoriev I.V."/>
            <person name="Archibald J.M."/>
        </authorList>
    </citation>
    <scope>NUCLEOTIDE SEQUENCE</scope>
    <source>
        <strain evidence="6">CCMP2712</strain>
    </source>
</reference>
<dbReference type="Pfam" id="PF17921">
    <property type="entry name" value="Integrase_H2C2"/>
    <property type="match status" value="1"/>
</dbReference>
<dbReference type="GO" id="GO:0015074">
    <property type="term" value="P:DNA integration"/>
    <property type="evidence" value="ECO:0007669"/>
    <property type="project" value="InterPro"/>
</dbReference>
<keyword evidence="1" id="KW-0511">Multifunctional enzyme</keyword>
<evidence type="ECO:0000313" key="4">
    <source>
        <dbReference type="EMBL" id="EKX49778.1"/>
    </source>
</evidence>
<dbReference type="CDD" id="cd01647">
    <property type="entry name" value="RT_LTR"/>
    <property type="match status" value="1"/>
</dbReference>
<dbReference type="Gene3D" id="3.30.420.10">
    <property type="entry name" value="Ribonuclease H-like superfamily/Ribonuclease H"/>
    <property type="match status" value="1"/>
</dbReference>
<feature type="domain" description="Integrase catalytic" evidence="3">
    <location>
        <begin position="452"/>
        <end position="616"/>
    </location>
</feature>
<name>L1JP07_GUITC</name>
<dbReference type="SUPFAM" id="SSF56672">
    <property type="entry name" value="DNA/RNA polymerases"/>
    <property type="match status" value="1"/>
</dbReference>
<proteinExistence type="predicted"/>
<dbReference type="InterPro" id="IPR001584">
    <property type="entry name" value="Integrase_cat-core"/>
</dbReference>
<evidence type="ECO:0000259" key="2">
    <source>
        <dbReference type="PROSITE" id="PS50878"/>
    </source>
</evidence>
<dbReference type="InterPro" id="IPR012337">
    <property type="entry name" value="RNaseH-like_sf"/>
</dbReference>
<dbReference type="PANTHER" id="PTHR37984">
    <property type="entry name" value="PROTEIN CBG26694"/>
    <property type="match status" value="1"/>
</dbReference>
<dbReference type="FunFam" id="3.30.70.270:FF:000020">
    <property type="entry name" value="Transposon Tf2-6 polyprotein-like Protein"/>
    <property type="match status" value="1"/>
</dbReference>
<feature type="domain" description="Reverse transcriptase" evidence="2">
    <location>
        <begin position="1"/>
        <end position="117"/>
    </location>
</feature>
<dbReference type="FunFam" id="1.10.340.70:FF:000001">
    <property type="entry name" value="Retrovirus-related Pol polyprotein from transposon gypsy-like Protein"/>
    <property type="match status" value="1"/>
</dbReference>
<dbReference type="SUPFAM" id="SSF53098">
    <property type="entry name" value="Ribonuclease H-like"/>
    <property type="match status" value="1"/>
</dbReference>
<dbReference type="GO" id="GO:0003676">
    <property type="term" value="F:nucleic acid binding"/>
    <property type="evidence" value="ECO:0007669"/>
    <property type="project" value="InterPro"/>
</dbReference>
<dbReference type="STRING" id="905079.L1JP07"/>
<dbReference type="Proteomes" id="UP000011087">
    <property type="component" value="Unassembled WGS sequence"/>
</dbReference>
<reference evidence="4 6" key="1">
    <citation type="journal article" date="2012" name="Nature">
        <title>Algal genomes reveal evolutionary mosaicism and the fate of nucleomorphs.</title>
        <authorList>
            <consortium name="DOE Joint Genome Institute"/>
            <person name="Curtis B.A."/>
            <person name="Tanifuji G."/>
            <person name="Burki F."/>
            <person name="Gruber A."/>
            <person name="Irimia M."/>
            <person name="Maruyama S."/>
            <person name="Arias M.C."/>
            <person name="Ball S.G."/>
            <person name="Gile G.H."/>
            <person name="Hirakawa Y."/>
            <person name="Hopkins J.F."/>
            <person name="Kuo A."/>
            <person name="Rensing S.A."/>
            <person name="Schmutz J."/>
            <person name="Symeonidi A."/>
            <person name="Elias M."/>
            <person name="Eveleigh R.J."/>
            <person name="Herman E.K."/>
            <person name="Klute M.J."/>
            <person name="Nakayama T."/>
            <person name="Obornik M."/>
            <person name="Reyes-Prieto A."/>
            <person name="Armbrust E.V."/>
            <person name="Aves S.J."/>
            <person name="Beiko R.G."/>
            <person name="Coutinho P."/>
            <person name="Dacks J.B."/>
            <person name="Durnford D.G."/>
            <person name="Fast N.M."/>
            <person name="Green B.R."/>
            <person name="Grisdale C.J."/>
            <person name="Hempel F."/>
            <person name="Henrissat B."/>
            <person name="Hoppner M.P."/>
            <person name="Ishida K."/>
            <person name="Kim E."/>
            <person name="Koreny L."/>
            <person name="Kroth P.G."/>
            <person name="Liu Y."/>
            <person name="Malik S.B."/>
            <person name="Maier U.G."/>
            <person name="McRose D."/>
            <person name="Mock T."/>
            <person name="Neilson J.A."/>
            <person name="Onodera N.T."/>
            <person name="Poole A.M."/>
            <person name="Pritham E.J."/>
            <person name="Richards T.A."/>
            <person name="Rocap G."/>
            <person name="Roy S.W."/>
            <person name="Sarai C."/>
            <person name="Schaack S."/>
            <person name="Shirato S."/>
            <person name="Slamovits C.H."/>
            <person name="Spencer D.F."/>
            <person name="Suzuki S."/>
            <person name="Worden A.Z."/>
            <person name="Zauner S."/>
            <person name="Barry K."/>
            <person name="Bell C."/>
            <person name="Bharti A.K."/>
            <person name="Crow J.A."/>
            <person name="Grimwood J."/>
            <person name="Kramer R."/>
            <person name="Lindquist E."/>
            <person name="Lucas S."/>
            <person name="Salamov A."/>
            <person name="McFadden G.I."/>
            <person name="Lane C.E."/>
            <person name="Keeling P.J."/>
            <person name="Gray M.W."/>
            <person name="Grigoriev I.V."/>
            <person name="Archibald J.M."/>
        </authorList>
    </citation>
    <scope>NUCLEOTIDE SEQUENCE</scope>
    <source>
        <strain evidence="4 6">CCMP2712</strain>
    </source>
</reference>
<protein>
    <recommendedName>
        <fullName evidence="7">Integrase catalytic domain-containing protein</fullName>
    </recommendedName>
</protein>
<feature type="non-terminal residue" evidence="4">
    <location>
        <position position="1"/>
    </location>
</feature>
<dbReference type="RefSeq" id="XP_005836758.1">
    <property type="nucleotide sequence ID" value="XM_005836701.1"/>
</dbReference>
<feature type="non-terminal residue" evidence="4">
    <location>
        <position position="635"/>
    </location>
</feature>
<dbReference type="GO" id="GO:0003824">
    <property type="term" value="F:catalytic activity"/>
    <property type="evidence" value="ECO:0007669"/>
    <property type="project" value="UniProtKB-KW"/>
</dbReference>
<dbReference type="HOGENOM" id="CLU_000384_9_5_1"/>
<dbReference type="CDD" id="cd09274">
    <property type="entry name" value="RNase_HI_RT_Ty3"/>
    <property type="match status" value="1"/>
</dbReference>
<dbReference type="PaxDb" id="55529-EKX49778"/>
<evidence type="ECO:0000256" key="1">
    <source>
        <dbReference type="ARBA" id="ARBA00023268"/>
    </source>
</evidence>
<dbReference type="Gene3D" id="3.30.70.270">
    <property type="match status" value="2"/>
</dbReference>
<evidence type="ECO:0000313" key="6">
    <source>
        <dbReference type="Proteomes" id="UP000011087"/>
    </source>
</evidence>
<dbReference type="Pfam" id="PF00078">
    <property type="entry name" value="RVT_1"/>
    <property type="match status" value="1"/>
</dbReference>
<gene>
    <name evidence="4" type="ORF">GUITHDRAFT_44314</name>
</gene>
<dbReference type="InterPro" id="IPR043502">
    <property type="entry name" value="DNA/RNA_pol_sf"/>
</dbReference>
<dbReference type="EnsemblProtists" id="EKX49778">
    <property type="protein sequence ID" value="EKX49778"/>
    <property type="gene ID" value="GUITHDRAFT_44314"/>
</dbReference>
<dbReference type="PROSITE" id="PS50878">
    <property type="entry name" value="RT_POL"/>
    <property type="match status" value="1"/>
</dbReference>
<evidence type="ECO:0000313" key="5">
    <source>
        <dbReference type="EnsemblProtists" id="EKX49778"/>
    </source>
</evidence>
<dbReference type="InterPro" id="IPR050951">
    <property type="entry name" value="Retrovirus_Pol_polyprotein"/>
</dbReference>
<dbReference type="Gene3D" id="1.10.340.70">
    <property type="match status" value="1"/>
</dbReference>
<sequence length="635" mass="72906">ITTLDCIKSFWQVLVRVPDRRYLAFITPIGHYQYKRLPFGFITASSIFQGFIQQVLHDLPHTFAYIDDIVIATYSTWEAHADHVRAVLQRCREHQVFLKREKAQFFRTSVDFLGHRVSADGVTTQHSKTAAISAWPLPTTTKQVKMFLGLASYYRKFIRNFSTIAAPLTDLLRKGAQFQWTAACQSAFDNLKQALTSQPLLHHFDPSLPTEVHCDASNVGIGGVLLQQPPNAPARVIGFYSRKLTPTEQRYHATERELLAIKDTILFFKFYLIGTPFKVFTDHQALTYFQTQKDINSRLIRWLQTLSEFAITEYCYVKGSQNVVPDALSRQDEVPLSTAVAPHHEQLSRQEDGFLLAFTSSVTSFHLDDELLFYTDSLRRIRLCIPQALRREVLFRAHDLQSHLGFSRTYLQLAATVYWPQLRKDTELYILSCQHCLQGKSYRQRPMGTPHSHAVPSTRFEVVSLDLLTGLPRTRDKNDAILLFIDEFTGRVYLTPCRKSITSEQAAQKFIETVFRSQGLPQVLISDNAAIFSSRFWNALFKMLNVHVKHSSPFMPQSNGRPERMNSVVLEALRIYTTQYPRADWDRYLPILETHLNSAVRRPIGASPFEVMFGKPIRTQLSLPSPDDHQDETLD</sequence>
<evidence type="ECO:0000259" key="3">
    <source>
        <dbReference type="PROSITE" id="PS50994"/>
    </source>
</evidence>
<dbReference type="InterPro" id="IPR041588">
    <property type="entry name" value="Integrase_H2C2"/>
</dbReference>
<keyword evidence="6" id="KW-1185">Reference proteome</keyword>
<dbReference type="PROSITE" id="PS50994">
    <property type="entry name" value="INTEGRASE"/>
    <property type="match status" value="1"/>
</dbReference>
<dbReference type="GeneID" id="17306427"/>
<organism evidence="4">
    <name type="scientific">Guillardia theta (strain CCMP2712)</name>
    <name type="common">Cryptophyte</name>
    <dbReference type="NCBI Taxonomy" id="905079"/>
    <lineage>
        <taxon>Eukaryota</taxon>
        <taxon>Cryptophyceae</taxon>
        <taxon>Pyrenomonadales</taxon>
        <taxon>Geminigeraceae</taxon>
        <taxon>Guillardia</taxon>
    </lineage>
</organism>
<dbReference type="OMA" id="PIGHFEY"/>
<dbReference type="FunFam" id="3.30.70.270:FF:000003">
    <property type="entry name" value="Transposon Ty3-G Gag-Pol polyprotein"/>
    <property type="match status" value="1"/>
</dbReference>